<accession>A0A8S5LH57</accession>
<reference evidence="3" key="1">
    <citation type="journal article" date="2021" name="Proc. Natl. Acad. Sci. U.S.A.">
        <title>A Catalog of Tens of Thousands of Viruses from Human Metagenomes Reveals Hidden Associations with Chronic Diseases.</title>
        <authorList>
            <person name="Tisza M.J."/>
            <person name="Buck C.B."/>
        </authorList>
    </citation>
    <scope>NUCLEOTIDE SEQUENCE</scope>
    <source>
        <strain evidence="3">CtVDo27</strain>
    </source>
</reference>
<evidence type="ECO:0000256" key="2">
    <source>
        <dbReference type="SAM" id="Phobius"/>
    </source>
</evidence>
<feature type="region of interest" description="Disordered" evidence="1">
    <location>
        <begin position="87"/>
        <end position="106"/>
    </location>
</feature>
<organism evidence="3">
    <name type="scientific">Myoviridae sp. ctVDo27</name>
    <dbReference type="NCBI Taxonomy" id="2823548"/>
    <lineage>
        <taxon>Viruses</taxon>
        <taxon>Duplodnaviria</taxon>
        <taxon>Heunggongvirae</taxon>
        <taxon>Uroviricota</taxon>
        <taxon>Caudoviricetes</taxon>
    </lineage>
</organism>
<keyword evidence="2" id="KW-0812">Transmembrane</keyword>
<feature type="transmembrane region" description="Helical" evidence="2">
    <location>
        <begin position="12"/>
        <end position="35"/>
    </location>
</feature>
<protein>
    <submittedName>
        <fullName evidence="3">Uncharacterized protein</fullName>
    </submittedName>
</protein>
<dbReference type="EMBL" id="BK014720">
    <property type="protein sequence ID" value="DAD69380.1"/>
    <property type="molecule type" value="Genomic_DNA"/>
</dbReference>
<evidence type="ECO:0000256" key="1">
    <source>
        <dbReference type="SAM" id="MobiDB-lite"/>
    </source>
</evidence>
<keyword evidence="2" id="KW-0472">Membrane</keyword>
<keyword evidence="2" id="KW-1133">Transmembrane helix</keyword>
<proteinExistence type="predicted"/>
<dbReference type="Pfam" id="PF10828">
    <property type="entry name" value="DUF2570"/>
    <property type="match status" value="1"/>
</dbReference>
<name>A0A8S5LH57_9CAUD</name>
<dbReference type="InterPro" id="IPR022538">
    <property type="entry name" value="DUF2570"/>
</dbReference>
<evidence type="ECO:0000313" key="3">
    <source>
        <dbReference type="EMBL" id="DAD69380.1"/>
    </source>
</evidence>
<sequence>MFNPGEQLIKRIKFGVICVGVVAVLCLLGVLRYQYNTIIDLRADNKEQAQALSQKEKEITWLKDEAAENQRIMLELSKAEAEARSESDEVIKSIPQDAKQSHPYNASAPRNVIEFLRR</sequence>